<sequence>MVKTLTRTAILAGLVMTGGLALAQDTPAGVRANPVYCTGCLCEDTPPQMTTPGRWVRSGTMGARITLRWQPSDPPHGQVAMGCRPPARG</sequence>
<dbReference type="RefSeq" id="WP_137101613.1">
    <property type="nucleotide sequence ID" value="NZ_CP039865.1"/>
</dbReference>
<feature type="region of interest" description="Disordered" evidence="1">
    <location>
        <begin position="67"/>
        <end position="89"/>
    </location>
</feature>
<keyword evidence="4" id="KW-1185">Reference proteome</keyword>
<feature type="chain" id="PRO_5020753361" evidence="2">
    <location>
        <begin position="24"/>
        <end position="89"/>
    </location>
</feature>
<dbReference type="EMBL" id="CP039865">
    <property type="protein sequence ID" value="QCK88286.1"/>
    <property type="molecule type" value="Genomic_DNA"/>
</dbReference>
<dbReference type="AlphaFoldDB" id="A0A4D7QRS5"/>
<evidence type="ECO:0000256" key="1">
    <source>
        <dbReference type="SAM" id="MobiDB-lite"/>
    </source>
</evidence>
<dbReference type="OrthoDB" id="8482032at2"/>
<feature type="signal peptide" evidence="2">
    <location>
        <begin position="1"/>
        <end position="23"/>
    </location>
</feature>
<protein>
    <submittedName>
        <fullName evidence="3">Uncharacterized protein</fullName>
    </submittedName>
</protein>
<name>A0A4D7QRS5_9HYPH</name>
<gene>
    <name evidence="3" type="ORF">E8L99_22245</name>
</gene>
<evidence type="ECO:0000256" key="2">
    <source>
        <dbReference type="SAM" id="SignalP"/>
    </source>
</evidence>
<evidence type="ECO:0000313" key="3">
    <source>
        <dbReference type="EMBL" id="QCK88286.1"/>
    </source>
</evidence>
<proteinExistence type="predicted"/>
<organism evidence="3 4">
    <name type="scientific">Phreatobacter aquaticus</name>
    <dbReference type="NCBI Taxonomy" id="2570229"/>
    <lineage>
        <taxon>Bacteria</taxon>
        <taxon>Pseudomonadati</taxon>
        <taxon>Pseudomonadota</taxon>
        <taxon>Alphaproteobacteria</taxon>
        <taxon>Hyphomicrobiales</taxon>
        <taxon>Phreatobacteraceae</taxon>
        <taxon>Phreatobacter</taxon>
    </lineage>
</organism>
<evidence type="ECO:0000313" key="4">
    <source>
        <dbReference type="Proteomes" id="UP000298588"/>
    </source>
</evidence>
<accession>A0A4D7QRS5</accession>
<dbReference type="Proteomes" id="UP000298588">
    <property type="component" value="Chromosome"/>
</dbReference>
<keyword evidence="2" id="KW-0732">Signal</keyword>
<reference evidence="3 4" key="1">
    <citation type="submission" date="2019-04" db="EMBL/GenBank/DDBJ databases">
        <title>Phreatobacter aquaticus sp. nov.</title>
        <authorList>
            <person name="Choi A."/>
            <person name="Baek K."/>
        </authorList>
    </citation>
    <scope>NUCLEOTIDE SEQUENCE [LARGE SCALE GENOMIC DNA]</scope>
    <source>
        <strain evidence="3 4">NMCR1094</strain>
    </source>
</reference>
<dbReference type="KEGG" id="paqt:E8L99_22245"/>